<gene>
    <name evidence="1" type="ORF">GJ744_003457</name>
</gene>
<organism evidence="1 2">
    <name type="scientific">Endocarpon pusillum</name>
    <dbReference type="NCBI Taxonomy" id="364733"/>
    <lineage>
        <taxon>Eukaryota</taxon>
        <taxon>Fungi</taxon>
        <taxon>Dikarya</taxon>
        <taxon>Ascomycota</taxon>
        <taxon>Pezizomycotina</taxon>
        <taxon>Eurotiomycetes</taxon>
        <taxon>Chaetothyriomycetidae</taxon>
        <taxon>Verrucariales</taxon>
        <taxon>Verrucariaceae</taxon>
        <taxon>Endocarpon</taxon>
    </lineage>
</organism>
<comment type="caution">
    <text evidence="1">The sequence shown here is derived from an EMBL/GenBank/DDBJ whole genome shotgun (WGS) entry which is preliminary data.</text>
</comment>
<evidence type="ECO:0000313" key="1">
    <source>
        <dbReference type="EMBL" id="KAF7511726.1"/>
    </source>
</evidence>
<dbReference type="EMBL" id="JAACFV010000017">
    <property type="protein sequence ID" value="KAF7511726.1"/>
    <property type="molecule type" value="Genomic_DNA"/>
</dbReference>
<name>A0A8H7AR93_9EURO</name>
<accession>A0A8H7AR93</accession>
<reference evidence="1" key="1">
    <citation type="submission" date="2020-02" db="EMBL/GenBank/DDBJ databases">
        <authorList>
            <person name="Palmer J.M."/>
        </authorList>
    </citation>
    <scope>NUCLEOTIDE SEQUENCE</scope>
    <source>
        <strain evidence="1">EPUS1.4</strain>
        <tissue evidence="1">Thallus</tissue>
    </source>
</reference>
<dbReference type="AlphaFoldDB" id="A0A8H7AR93"/>
<keyword evidence="2" id="KW-1185">Reference proteome</keyword>
<proteinExistence type="predicted"/>
<evidence type="ECO:0000313" key="2">
    <source>
        <dbReference type="Proteomes" id="UP000606974"/>
    </source>
</evidence>
<dbReference type="Proteomes" id="UP000606974">
    <property type="component" value="Unassembled WGS sequence"/>
</dbReference>
<protein>
    <submittedName>
        <fullName evidence="1">Uncharacterized protein</fullName>
    </submittedName>
</protein>
<sequence>MMSYYPVCDPNEIWLALYEKCFANWILRDPGDVSDTIQTIGGDPAKLQHRSQTRPGIISLRLTVQPTNCTPP</sequence>